<name>L2GX63_VAVCU</name>
<dbReference type="InParanoid" id="L2GX63"/>
<gene>
    <name evidence="2" type="ORF">VCUG_00777</name>
</gene>
<feature type="transmembrane region" description="Helical" evidence="1">
    <location>
        <begin position="182"/>
        <end position="208"/>
    </location>
</feature>
<feature type="transmembrane region" description="Helical" evidence="1">
    <location>
        <begin position="79"/>
        <end position="96"/>
    </location>
</feature>
<reference evidence="3" key="1">
    <citation type="submission" date="2011-03" db="EMBL/GenBank/DDBJ databases">
        <title>The genome sequence of Vavraia culicis strain floridensis.</title>
        <authorList>
            <consortium name="The Broad Institute Genome Sequencing Platform"/>
            <person name="Cuomo C."/>
            <person name="Becnel J."/>
            <person name="Sanscrainte N."/>
            <person name="Young S.K."/>
            <person name="Zeng Q."/>
            <person name="Gargeya S."/>
            <person name="Fitzgerald M."/>
            <person name="Haas B."/>
            <person name="Abouelleil A."/>
            <person name="Alvarado L."/>
            <person name="Arachchi H.M."/>
            <person name="Berlin A."/>
            <person name="Chapman S.B."/>
            <person name="Gearin G."/>
            <person name="Goldberg J."/>
            <person name="Griggs A."/>
            <person name="Gujja S."/>
            <person name="Hansen M."/>
            <person name="Heiman D."/>
            <person name="Howarth C."/>
            <person name="Larimer J."/>
            <person name="Lui A."/>
            <person name="MacDonald P.J.P."/>
            <person name="McCowen C."/>
            <person name="Montmayeur A."/>
            <person name="Murphy C."/>
            <person name="Neiman D."/>
            <person name="Pearson M."/>
            <person name="Priest M."/>
            <person name="Roberts A."/>
            <person name="Saif S."/>
            <person name="Shea T."/>
            <person name="Sisk P."/>
            <person name="Stolte C."/>
            <person name="Sykes S."/>
            <person name="Wortman J."/>
            <person name="Nusbaum C."/>
            <person name="Birren B."/>
        </authorList>
    </citation>
    <scope>NUCLEOTIDE SEQUENCE [LARGE SCALE GENOMIC DNA]</scope>
    <source>
        <strain evidence="3">floridensis</strain>
    </source>
</reference>
<accession>L2GX63</accession>
<keyword evidence="3" id="KW-1185">Reference proteome</keyword>
<feature type="transmembrane region" description="Helical" evidence="1">
    <location>
        <begin position="353"/>
        <end position="373"/>
    </location>
</feature>
<dbReference type="Proteomes" id="UP000011081">
    <property type="component" value="Unassembled WGS sequence"/>
</dbReference>
<sequence length="417" mass="48693">MNSFLRPIKRRYNDKRCIFIYLALVMFYYLTMLLRAKHEPCTCLDEYVPTSVVIYSLLFPIVYFTIHLMMLLLVSHGKVLLFLSILPFLNMIYIFRLGIVPFMLYLFAMIAVFVALYFVLNTSDKLFVGLLTRIGMKMIVTFYLPIIIVLLLCYAQLIVFFAVENYFILSDKSSVLRKLFPILAVAILLTKLVVCHDIIGIFMSSLLYCHIVYHNISFRGKIVISVKNMFYCFGSLLLSEFPRVFLKLMNIPSDLDRPDVVYVQGIPGYSFIIHNRCRYDWFVIYLAISGKSFALTCAQLKTVITPNEKTFLKIDGTTTQLFVLHMTSYLCAYVSFYHVMFGANVLIKAGLTGEYHCFPLVFIIGCSVLYSAFHRYLARVVFFLYTIYRGDFMYEYPWYYEMITKEIPDGYAVQQRR</sequence>
<dbReference type="AlphaFoldDB" id="L2GX63"/>
<keyword evidence="1" id="KW-1133">Transmembrane helix</keyword>
<feature type="transmembrane region" description="Helical" evidence="1">
    <location>
        <begin position="54"/>
        <end position="74"/>
    </location>
</feature>
<dbReference type="GeneID" id="19878662"/>
<feature type="transmembrane region" description="Helical" evidence="1">
    <location>
        <begin position="140"/>
        <end position="162"/>
    </location>
</feature>
<dbReference type="VEuPathDB" id="MicrosporidiaDB:VCUG_00777"/>
<dbReference type="EMBL" id="GL877413">
    <property type="protein sequence ID" value="ELA47695.1"/>
    <property type="molecule type" value="Genomic_DNA"/>
</dbReference>
<dbReference type="OrthoDB" id="10477434at2759"/>
<keyword evidence="1" id="KW-0812">Transmembrane</keyword>
<feature type="transmembrane region" description="Helical" evidence="1">
    <location>
        <begin position="321"/>
        <end position="341"/>
    </location>
</feature>
<dbReference type="HOGENOM" id="CLU_665956_0_0_1"/>
<proteinExistence type="predicted"/>
<feature type="transmembrane region" description="Helical" evidence="1">
    <location>
        <begin position="16"/>
        <end position="34"/>
    </location>
</feature>
<protein>
    <submittedName>
        <fullName evidence="2">Uncharacterized protein</fullName>
    </submittedName>
</protein>
<evidence type="ECO:0000313" key="2">
    <source>
        <dbReference type="EMBL" id="ELA47695.1"/>
    </source>
</evidence>
<feature type="transmembrane region" description="Helical" evidence="1">
    <location>
        <begin position="229"/>
        <end position="246"/>
    </location>
</feature>
<dbReference type="RefSeq" id="XP_008073800.1">
    <property type="nucleotide sequence ID" value="XM_008075609.1"/>
</dbReference>
<feature type="transmembrane region" description="Helical" evidence="1">
    <location>
        <begin position="102"/>
        <end position="120"/>
    </location>
</feature>
<feature type="transmembrane region" description="Helical" evidence="1">
    <location>
        <begin position="281"/>
        <end position="300"/>
    </location>
</feature>
<evidence type="ECO:0000313" key="3">
    <source>
        <dbReference type="Proteomes" id="UP000011081"/>
    </source>
</evidence>
<evidence type="ECO:0000256" key="1">
    <source>
        <dbReference type="SAM" id="Phobius"/>
    </source>
</evidence>
<dbReference type="OMA" id="WFVIYLA"/>
<organism evidence="2 3">
    <name type="scientific">Vavraia culicis (isolate floridensis)</name>
    <name type="common">Microsporidian parasite</name>
    <dbReference type="NCBI Taxonomy" id="948595"/>
    <lineage>
        <taxon>Eukaryota</taxon>
        <taxon>Fungi</taxon>
        <taxon>Fungi incertae sedis</taxon>
        <taxon>Microsporidia</taxon>
        <taxon>Pleistophoridae</taxon>
        <taxon>Vavraia</taxon>
    </lineage>
</organism>
<keyword evidence="1" id="KW-0472">Membrane</keyword>